<evidence type="ECO:0000313" key="3">
    <source>
        <dbReference type="Proteomes" id="UP000823933"/>
    </source>
</evidence>
<evidence type="ECO:0000256" key="1">
    <source>
        <dbReference type="ARBA" id="ARBA00022649"/>
    </source>
</evidence>
<sequence>MPQALADLDQIYSYISYVLLEPQTASRLLNRIENAILSLEQMPYRCPERSRGIYAYQGYRQLLVEGYTVIFRVDENEKRVLIVTVRYSRSKF</sequence>
<comment type="caution">
    <text evidence="2">The sequence shown here is derived from an EMBL/GenBank/DDBJ whole genome shotgun (WGS) entry which is preliminary data.</text>
</comment>
<reference evidence="2" key="2">
    <citation type="submission" date="2021-04" db="EMBL/GenBank/DDBJ databases">
        <authorList>
            <person name="Gilroy R."/>
        </authorList>
    </citation>
    <scope>NUCLEOTIDE SEQUENCE</scope>
    <source>
        <strain evidence="2">ChiHcolR34-3080</strain>
    </source>
</reference>
<organism evidence="2 3">
    <name type="scientific">Candidatus Faecalibacterium intestinigallinarum</name>
    <dbReference type="NCBI Taxonomy" id="2838581"/>
    <lineage>
        <taxon>Bacteria</taxon>
        <taxon>Bacillati</taxon>
        <taxon>Bacillota</taxon>
        <taxon>Clostridia</taxon>
        <taxon>Eubacteriales</taxon>
        <taxon>Oscillospiraceae</taxon>
        <taxon>Faecalibacterium</taxon>
    </lineage>
</organism>
<dbReference type="NCBIfam" id="TIGR02385">
    <property type="entry name" value="RelE_StbE"/>
    <property type="match status" value="1"/>
</dbReference>
<name>A0A9D1QAY0_9FIRM</name>
<reference evidence="2" key="1">
    <citation type="journal article" date="2021" name="PeerJ">
        <title>Extensive microbial diversity within the chicken gut microbiome revealed by metagenomics and culture.</title>
        <authorList>
            <person name="Gilroy R."/>
            <person name="Ravi A."/>
            <person name="Getino M."/>
            <person name="Pursley I."/>
            <person name="Horton D.L."/>
            <person name="Alikhan N.F."/>
            <person name="Baker D."/>
            <person name="Gharbi K."/>
            <person name="Hall N."/>
            <person name="Watson M."/>
            <person name="Adriaenssens E.M."/>
            <person name="Foster-Nyarko E."/>
            <person name="Jarju S."/>
            <person name="Secka A."/>
            <person name="Antonio M."/>
            <person name="Oren A."/>
            <person name="Chaudhuri R.R."/>
            <person name="La Ragione R."/>
            <person name="Hildebrand F."/>
            <person name="Pallen M.J."/>
        </authorList>
    </citation>
    <scope>NUCLEOTIDE SEQUENCE</scope>
    <source>
        <strain evidence="2">ChiHcolR34-3080</strain>
    </source>
</reference>
<evidence type="ECO:0000313" key="2">
    <source>
        <dbReference type="EMBL" id="HIW08850.1"/>
    </source>
</evidence>
<dbReference type="InterPro" id="IPR007712">
    <property type="entry name" value="RelE/ParE_toxin"/>
</dbReference>
<dbReference type="SUPFAM" id="SSF143011">
    <property type="entry name" value="RelE-like"/>
    <property type="match status" value="1"/>
</dbReference>
<dbReference type="Proteomes" id="UP000823933">
    <property type="component" value="Unassembled WGS sequence"/>
</dbReference>
<proteinExistence type="predicted"/>
<dbReference type="EMBL" id="DXHQ01000067">
    <property type="protein sequence ID" value="HIW08850.1"/>
    <property type="molecule type" value="Genomic_DNA"/>
</dbReference>
<dbReference type="AlphaFoldDB" id="A0A9D1QAY0"/>
<dbReference type="InterPro" id="IPR035093">
    <property type="entry name" value="RelE/ParE_toxin_dom_sf"/>
</dbReference>
<dbReference type="Gene3D" id="3.30.2310.20">
    <property type="entry name" value="RelE-like"/>
    <property type="match status" value="1"/>
</dbReference>
<protein>
    <submittedName>
        <fullName evidence="2">Type II toxin-antitoxin system RelE/ParE family toxin</fullName>
    </submittedName>
</protein>
<dbReference type="Pfam" id="PF05016">
    <property type="entry name" value="ParE_toxin"/>
    <property type="match status" value="1"/>
</dbReference>
<gene>
    <name evidence="2" type="ORF">H9890_05545</name>
</gene>
<keyword evidence="1" id="KW-1277">Toxin-antitoxin system</keyword>
<accession>A0A9D1QAY0</accession>